<dbReference type="NCBIfam" id="NF033577">
    <property type="entry name" value="transpos_IS481"/>
    <property type="match status" value="1"/>
</dbReference>
<comment type="caution">
    <text evidence="2">The sequence shown here is derived from an EMBL/GenBank/DDBJ whole genome shotgun (WGS) entry which is preliminary data.</text>
</comment>
<evidence type="ECO:0000259" key="1">
    <source>
        <dbReference type="PROSITE" id="PS50994"/>
    </source>
</evidence>
<name>A0A118KCS3_BURCE</name>
<dbReference type="Gene3D" id="1.10.260.40">
    <property type="entry name" value="lambda repressor-like DNA-binding domains"/>
    <property type="match status" value="1"/>
</dbReference>
<reference evidence="2 3" key="1">
    <citation type="submission" date="2015-11" db="EMBL/GenBank/DDBJ databases">
        <title>Expanding the genomic diversity of Burkholderia species for the development of highly accurate diagnostics.</title>
        <authorList>
            <person name="Sahl J."/>
            <person name="Keim P."/>
            <person name="Wagner D."/>
        </authorList>
    </citation>
    <scope>NUCLEOTIDE SEQUENCE [LARGE SCALE GENOMIC DNA]</scope>
    <source>
        <strain evidence="2 3">MSMB1302</strain>
    </source>
</reference>
<dbReference type="InterPro" id="IPR010982">
    <property type="entry name" value="Lambda_DNA-bd_dom_sf"/>
</dbReference>
<dbReference type="Gene3D" id="3.30.420.10">
    <property type="entry name" value="Ribonuclease H-like superfamily/Ribonuclease H"/>
    <property type="match status" value="1"/>
</dbReference>
<organism evidence="2 3">
    <name type="scientific">Burkholderia cepacia</name>
    <name type="common">Pseudomonas cepacia</name>
    <dbReference type="NCBI Taxonomy" id="292"/>
    <lineage>
        <taxon>Bacteria</taxon>
        <taxon>Pseudomonadati</taxon>
        <taxon>Pseudomonadota</taxon>
        <taxon>Betaproteobacteria</taxon>
        <taxon>Burkholderiales</taxon>
        <taxon>Burkholderiaceae</taxon>
        <taxon>Burkholderia</taxon>
        <taxon>Burkholderia cepacia complex</taxon>
    </lineage>
</organism>
<dbReference type="InterPro" id="IPR009057">
    <property type="entry name" value="Homeodomain-like_sf"/>
</dbReference>
<dbReference type="Pfam" id="PF13011">
    <property type="entry name" value="LZ_Tnp_IS481"/>
    <property type="match status" value="1"/>
</dbReference>
<dbReference type="PROSITE" id="PS50994">
    <property type="entry name" value="INTEGRASE"/>
    <property type="match status" value="1"/>
</dbReference>
<dbReference type="AlphaFoldDB" id="A0A118KCS3"/>
<dbReference type="InterPro" id="IPR047656">
    <property type="entry name" value="IS481-like_transpos"/>
</dbReference>
<dbReference type="SUPFAM" id="SSF53098">
    <property type="entry name" value="Ribonuclease H-like"/>
    <property type="match status" value="1"/>
</dbReference>
<dbReference type="GO" id="GO:0003677">
    <property type="term" value="F:DNA binding"/>
    <property type="evidence" value="ECO:0007669"/>
    <property type="project" value="InterPro"/>
</dbReference>
<dbReference type="SUPFAM" id="SSF46689">
    <property type="entry name" value="Homeodomain-like"/>
    <property type="match status" value="1"/>
</dbReference>
<feature type="domain" description="Integrase catalytic" evidence="1">
    <location>
        <begin position="128"/>
        <end position="308"/>
    </location>
</feature>
<dbReference type="EMBL" id="LOYH01000105">
    <property type="protein sequence ID" value="KVK73024.1"/>
    <property type="molecule type" value="Genomic_DNA"/>
</dbReference>
<evidence type="ECO:0000313" key="2">
    <source>
        <dbReference type="EMBL" id="KVK73024.1"/>
    </source>
</evidence>
<sequence>MNTHKNARLTFARRLEMVHEITEFGLSVPQAAADRGVTAPTVRKWLGRYLAGGAAALADASSRPTRAPRAIAPDTALLIVELRRQRLLQRQIARQVGVSASTVSRVLVRAGLSRLTDLQQREPIQRYEHEAPGDSLHIDTKKLGRIARPSHRVTGDRRNSVDGIGWEYLIVAVNDHARIAFTAMHPDEKQASAVQFLRDAVAWYAALGVRVRWLLTDNGSAFRSREFARACQELGIRHKFTWAYRPQTNGKAEQFIQSALREWAYASTYQSSAHRSDAFASWPHHHNRHRAHSAIGGIAPMARLPASRNNLLTLRS</sequence>
<dbReference type="InterPro" id="IPR024967">
    <property type="entry name" value="DNA-bd_IS481-type"/>
</dbReference>
<dbReference type="Pfam" id="PF00665">
    <property type="entry name" value="rve"/>
    <property type="match status" value="1"/>
</dbReference>
<dbReference type="Proteomes" id="UP000069001">
    <property type="component" value="Unassembled WGS sequence"/>
</dbReference>
<dbReference type="InterPro" id="IPR001584">
    <property type="entry name" value="Integrase_cat-core"/>
</dbReference>
<gene>
    <name evidence="2" type="ORF">WS90_33190</name>
</gene>
<dbReference type="GO" id="GO:0015074">
    <property type="term" value="P:DNA integration"/>
    <property type="evidence" value="ECO:0007669"/>
    <property type="project" value="InterPro"/>
</dbReference>
<dbReference type="InterPro" id="IPR036397">
    <property type="entry name" value="RNaseH_sf"/>
</dbReference>
<accession>A0A118KCS3</accession>
<evidence type="ECO:0000313" key="3">
    <source>
        <dbReference type="Proteomes" id="UP000069001"/>
    </source>
</evidence>
<proteinExistence type="predicted"/>
<dbReference type="RefSeq" id="WP_059732777.1">
    <property type="nucleotide sequence ID" value="NZ_LOYH01000105.1"/>
</dbReference>
<protein>
    <submittedName>
        <fullName evidence="2">Integrase</fullName>
    </submittedName>
</protein>
<dbReference type="InterPro" id="IPR012337">
    <property type="entry name" value="RNaseH-like_sf"/>
</dbReference>
<dbReference type="PANTHER" id="PTHR35004:SF6">
    <property type="entry name" value="TRANSPOSASE"/>
    <property type="match status" value="1"/>
</dbReference>
<dbReference type="PANTHER" id="PTHR35004">
    <property type="entry name" value="TRANSPOSASE RV3428C-RELATED"/>
    <property type="match status" value="1"/>
</dbReference>